<organism evidence="1 2">
    <name type="scientific">Xylaria curta</name>
    <dbReference type="NCBI Taxonomy" id="42375"/>
    <lineage>
        <taxon>Eukaryota</taxon>
        <taxon>Fungi</taxon>
        <taxon>Dikarya</taxon>
        <taxon>Ascomycota</taxon>
        <taxon>Pezizomycotina</taxon>
        <taxon>Sordariomycetes</taxon>
        <taxon>Xylariomycetidae</taxon>
        <taxon>Xylariales</taxon>
        <taxon>Xylariaceae</taxon>
        <taxon>Xylaria</taxon>
    </lineage>
</organism>
<dbReference type="Proteomes" id="UP001143856">
    <property type="component" value="Unassembled WGS sequence"/>
</dbReference>
<protein>
    <submittedName>
        <fullName evidence="1">Uncharacterized protein</fullName>
    </submittedName>
</protein>
<sequence length="708" mass="77696">MWRCRRHAPRARLPREHFLRNEPYAAEQDATVPAGLRSYYKRMEDSRESKRQRMNGDHVPANGHAPDDWFVGSIDQGTTSSRFIIFNRWADPVASHQIEFENHYPHSGWHDHDPIDLVSSVEKCIEKATEQFVSKGYDISKIKAVGITNQRETTVCWDKNTGLALCQAVVWPDTRTKDLVRDLKAKPGADKLLDLCGLPLSTYPSSVKLLWLTRNHDEVKKAYEEGRLAFGTVDSWLIYRLNGGKDKNVHVTDTTNASRTMFMNLRTCQYDDELLNFFEIDRSKVDLPKIVNSSHSEAFGALASGPLKGVKIAGCLGDQSSALVGHCGFKPGHAKNTYGTGCFLLYNVGSEPVISKYGLLATVAYDFGEGRKAYALEGSIAVAGSGVKFLMNNLGFVRDSSKVGELAETVSDNGGVVFVTAFSGLFAPYWIDDAKGTLFGITQHTQKGHIARATLEATCFQTRAILDAMEKDSGHKLTGLAVDGGMSNSDITMQTQADVSGIRVERPEMRETTALGAAIAAGLATEGCWTSLPELFDLTHSKPGRKNFDPVGSPEHVELMYERWERAVEMSRGGRYAETHAQGVRGQSKIASHSGAEDGMGGEQNKYSEGSACSDTQGSSSLSLSHAARPLPRLAASQEHQVGDVEDDDEKPDDPGHDRNIPRVRHLDRSFHFRADFLIVWAARNEAASGIRALAAALDAGSWRCPAA</sequence>
<reference evidence="1" key="1">
    <citation type="submission" date="2022-10" db="EMBL/GenBank/DDBJ databases">
        <title>Genome Sequence of Xylaria curta.</title>
        <authorList>
            <person name="Buettner E."/>
        </authorList>
    </citation>
    <scope>NUCLEOTIDE SEQUENCE</scope>
    <source>
        <strain evidence="1">Babe10</strain>
    </source>
</reference>
<dbReference type="EMBL" id="JAPDGR010000192">
    <property type="protein sequence ID" value="KAJ2993974.1"/>
    <property type="molecule type" value="Genomic_DNA"/>
</dbReference>
<evidence type="ECO:0000313" key="2">
    <source>
        <dbReference type="Proteomes" id="UP001143856"/>
    </source>
</evidence>
<proteinExistence type="predicted"/>
<gene>
    <name evidence="1" type="ORF">NUW58_g1675</name>
</gene>
<keyword evidence="2" id="KW-1185">Reference proteome</keyword>
<accession>A0ACC1PKY0</accession>
<name>A0ACC1PKY0_9PEZI</name>
<comment type="caution">
    <text evidence="1">The sequence shown here is derived from an EMBL/GenBank/DDBJ whole genome shotgun (WGS) entry which is preliminary data.</text>
</comment>
<evidence type="ECO:0000313" key="1">
    <source>
        <dbReference type="EMBL" id="KAJ2993974.1"/>
    </source>
</evidence>